<name>A0A7Z7NQY0_9BURK</name>
<dbReference type="EMBL" id="OGUU01000045">
    <property type="protein sequence ID" value="SPC25502.1"/>
    <property type="molecule type" value="Genomic_DNA"/>
</dbReference>
<gene>
    <name evidence="1" type="ORF">CBM2594_U10003</name>
</gene>
<dbReference type="AlphaFoldDB" id="A0A7Z7NQY0"/>
<dbReference type="Proteomes" id="UP000257139">
    <property type="component" value="Unassembled WGS sequence"/>
</dbReference>
<organism evidence="1 2">
    <name type="scientific">Cupriavidus taiwanensis</name>
    <dbReference type="NCBI Taxonomy" id="164546"/>
    <lineage>
        <taxon>Bacteria</taxon>
        <taxon>Pseudomonadati</taxon>
        <taxon>Pseudomonadota</taxon>
        <taxon>Betaproteobacteria</taxon>
        <taxon>Burkholderiales</taxon>
        <taxon>Burkholderiaceae</taxon>
        <taxon>Cupriavidus</taxon>
    </lineage>
</organism>
<evidence type="ECO:0000313" key="2">
    <source>
        <dbReference type="Proteomes" id="UP000257139"/>
    </source>
</evidence>
<accession>A0A7Z7NQY0</accession>
<evidence type="ECO:0000313" key="1">
    <source>
        <dbReference type="EMBL" id="SPC25502.1"/>
    </source>
</evidence>
<protein>
    <submittedName>
        <fullName evidence="1">Uncharacterized protein</fullName>
    </submittedName>
</protein>
<sequence length="33" mass="3805">MEQDDFSAFEHQGWMHNVQPYQDYFGGLTGVVA</sequence>
<reference evidence="1 2" key="1">
    <citation type="submission" date="2018-01" db="EMBL/GenBank/DDBJ databases">
        <authorList>
            <person name="Clerissi C."/>
        </authorList>
    </citation>
    <scope>NUCLEOTIDE SEQUENCE [LARGE SCALE GENOMIC DNA]</scope>
    <source>
        <strain evidence="1">Cupriavidus taiwanensis STM 6021</strain>
    </source>
</reference>
<comment type="caution">
    <text evidence="1">The sequence shown here is derived from an EMBL/GenBank/DDBJ whole genome shotgun (WGS) entry which is preliminary data.</text>
</comment>
<proteinExistence type="predicted"/>